<dbReference type="HOGENOM" id="CLU_2762562_0_0_1"/>
<keyword evidence="2" id="KW-1185">Reference proteome</keyword>
<evidence type="ECO:0000313" key="2">
    <source>
        <dbReference type="Proteomes" id="UP000006729"/>
    </source>
</evidence>
<sequence>MLHIKAFLLAGIPGAPGMKMYSTEVFGDEADDEDGCGKFKDSHSVLTKLELIQQNDHMKLQIHELDHISD</sequence>
<reference evidence="1 2" key="1">
    <citation type="journal article" date="2006" name="Science">
        <title>The genome of black cottonwood, Populus trichocarpa (Torr. &amp; Gray).</title>
        <authorList>
            <person name="Tuskan G.A."/>
            <person name="Difazio S."/>
            <person name="Jansson S."/>
            <person name="Bohlmann J."/>
            <person name="Grigoriev I."/>
            <person name="Hellsten U."/>
            <person name="Putnam N."/>
            <person name="Ralph S."/>
            <person name="Rombauts S."/>
            <person name="Salamov A."/>
            <person name="Schein J."/>
            <person name="Sterck L."/>
            <person name="Aerts A."/>
            <person name="Bhalerao R.R."/>
            <person name="Bhalerao R.P."/>
            <person name="Blaudez D."/>
            <person name="Boerjan W."/>
            <person name="Brun A."/>
            <person name="Brunner A."/>
            <person name="Busov V."/>
            <person name="Campbell M."/>
            <person name="Carlson J."/>
            <person name="Chalot M."/>
            <person name="Chapman J."/>
            <person name="Chen G.L."/>
            <person name="Cooper D."/>
            <person name="Coutinho P.M."/>
            <person name="Couturier J."/>
            <person name="Covert S."/>
            <person name="Cronk Q."/>
            <person name="Cunningham R."/>
            <person name="Davis J."/>
            <person name="Degroeve S."/>
            <person name="Dejardin A."/>
            <person name="Depamphilis C."/>
            <person name="Detter J."/>
            <person name="Dirks B."/>
            <person name="Dubchak I."/>
            <person name="Duplessis S."/>
            <person name="Ehlting J."/>
            <person name="Ellis B."/>
            <person name="Gendler K."/>
            <person name="Goodstein D."/>
            <person name="Gribskov M."/>
            <person name="Grimwood J."/>
            <person name="Groover A."/>
            <person name="Gunter L."/>
            <person name="Hamberger B."/>
            <person name="Heinze B."/>
            <person name="Helariutta Y."/>
            <person name="Henrissat B."/>
            <person name="Holligan D."/>
            <person name="Holt R."/>
            <person name="Huang W."/>
            <person name="Islam-Faridi N."/>
            <person name="Jones S."/>
            <person name="Jones-Rhoades M."/>
            <person name="Jorgensen R."/>
            <person name="Joshi C."/>
            <person name="Kangasjarvi J."/>
            <person name="Karlsson J."/>
            <person name="Kelleher C."/>
            <person name="Kirkpatrick R."/>
            <person name="Kirst M."/>
            <person name="Kohler A."/>
            <person name="Kalluri U."/>
            <person name="Larimer F."/>
            <person name="Leebens-Mack J."/>
            <person name="Leple J.C."/>
            <person name="Locascio P."/>
            <person name="Lou Y."/>
            <person name="Lucas S."/>
            <person name="Martin F."/>
            <person name="Montanini B."/>
            <person name="Napoli C."/>
            <person name="Nelson D.R."/>
            <person name="Nelson C."/>
            <person name="Nieminen K."/>
            <person name="Nilsson O."/>
            <person name="Pereda V."/>
            <person name="Peter G."/>
            <person name="Philippe R."/>
            <person name="Pilate G."/>
            <person name="Poliakov A."/>
            <person name="Razumovskaya J."/>
            <person name="Richardson P."/>
            <person name="Rinaldi C."/>
            <person name="Ritland K."/>
            <person name="Rouze P."/>
            <person name="Ryaboy D."/>
            <person name="Schmutz J."/>
            <person name="Schrader J."/>
            <person name="Segerman B."/>
            <person name="Shin H."/>
            <person name="Siddiqui A."/>
            <person name="Sterky F."/>
            <person name="Terry A."/>
            <person name="Tsai C.J."/>
            <person name="Uberbacher E."/>
            <person name="Unneberg P."/>
            <person name="Vahala J."/>
            <person name="Wall K."/>
            <person name="Wessler S."/>
            <person name="Yang G."/>
            <person name="Yin T."/>
            <person name="Douglas C."/>
            <person name="Marra M."/>
            <person name="Sandberg G."/>
            <person name="Van de Peer Y."/>
            <person name="Rokhsar D."/>
        </authorList>
    </citation>
    <scope>NUCLEOTIDE SEQUENCE [LARGE SCALE GENOMIC DNA]</scope>
    <source>
        <strain evidence="2">cv. Nisqually</strain>
    </source>
</reference>
<dbReference type="EMBL" id="CM009295">
    <property type="protein sequence ID" value="PNT31792.1"/>
    <property type="molecule type" value="Genomic_DNA"/>
</dbReference>
<accession>B9H8V1</accession>
<dbReference type="AlphaFoldDB" id="B9H8V1"/>
<dbReference type="Proteomes" id="UP000006729">
    <property type="component" value="Chromosome 6"/>
</dbReference>
<proteinExistence type="predicted"/>
<name>B9H8V1_POPTR</name>
<organism evidence="1 2">
    <name type="scientific">Populus trichocarpa</name>
    <name type="common">Western balsam poplar</name>
    <name type="synonym">Populus balsamifera subsp. trichocarpa</name>
    <dbReference type="NCBI Taxonomy" id="3694"/>
    <lineage>
        <taxon>Eukaryota</taxon>
        <taxon>Viridiplantae</taxon>
        <taxon>Streptophyta</taxon>
        <taxon>Embryophyta</taxon>
        <taxon>Tracheophyta</taxon>
        <taxon>Spermatophyta</taxon>
        <taxon>Magnoliopsida</taxon>
        <taxon>eudicotyledons</taxon>
        <taxon>Gunneridae</taxon>
        <taxon>Pentapetalae</taxon>
        <taxon>rosids</taxon>
        <taxon>fabids</taxon>
        <taxon>Malpighiales</taxon>
        <taxon>Salicaceae</taxon>
        <taxon>Saliceae</taxon>
        <taxon>Populus</taxon>
    </lineage>
</organism>
<gene>
    <name evidence="1" type="ORF">POPTR_006G149300</name>
</gene>
<dbReference type="InParanoid" id="B9H8V1"/>
<protein>
    <submittedName>
        <fullName evidence="1">Uncharacterized protein</fullName>
    </submittedName>
</protein>
<evidence type="ECO:0000313" key="1">
    <source>
        <dbReference type="EMBL" id="PNT31792.1"/>
    </source>
</evidence>